<evidence type="ECO:0000256" key="3">
    <source>
        <dbReference type="ARBA" id="ARBA00022692"/>
    </source>
</evidence>
<evidence type="ECO:0000313" key="9">
    <source>
        <dbReference type="Proteomes" id="UP001183410"/>
    </source>
</evidence>
<evidence type="ECO:0000313" key="8">
    <source>
        <dbReference type="EMBL" id="MDT0265195.1"/>
    </source>
</evidence>
<evidence type="ECO:0000256" key="1">
    <source>
        <dbReference type="ARBA" id="ARBA00004370"/>
    </source>
</evidence>
<protein>
    <recommendedName>
        <fullName evidence="6">SURF1-like protein</fullName>
    </recommendedName>
</protein>
<feature type="compositionally biased region" description="Low complexity" evidence="7">
    <location>
        <begin position="287"/>
        <end position="314"/>
    </location>
</feature>
<feature type="region of interest" description="Disordered" evidence="7">
    <location>
        <begin position="253"/>
        <end position="314"/>
    </location>
</feature>
<dbReference type="InterPro" id="IPR002994">
    <property type="entry name" value="Surf1/Shy1"/>
</dbReference>
<comment type="subcellular location">
    <subcellularLocation>
        <location evidence="6">Cell membrane</location>
        <topology evidence="6">Multi-pass membrane protein</topology>
    </subcellularLocation>
    <subcellularLocation>
        <location evidence="1">Membrane</location>
    </subcellularLocation>
</comment>
<keyword evidence="4 6" id="KW-1133">Transmembrane helix</keyword>
<dbReference type="Proteomes" id="UP001183410">
    <property type="component" value="Unassembled WGS sequence"/>
</dbReference>
<dbReference type="CDD" id="cd06662">
    <property type="entry name" value="SURF1"/>
    <property type="match status" value="1"/>
</dbReference>
<evidence type="ECO:0000256" key="6">
    <source>
        <dbReference type="RuleBase" id="RU363076"/>
    </source>
</evidence>
<keyword evidence="3 6" id="KW-0812">Transmembrane</keyword>
<feature type="compositionally biased region" description="Low complexity" evidence="7">
    <location>
        <begin position="253"/>
        <end position="276"/>
    </location>
</feature>
<reference evidence="9" key="1">
    <citation type="submission" date="2023-07" db="EMBL/GenBank/DDBJ databases">
        <title>30 novel species of actinomycetes from the DSMZ collection.</title>
        <authorList>
            <person name="Nouioui I."/>
        </authorList>
    </citation>
    <scope>NUCLEOTIDE SEQUENCE [LARGE SCALE GENOMIC DNA]</scope>
    <source>
        <strain evidence="9">DSM 44915</strain>
    </source>
</reference>
<evidence type="ECO:0000256" key="4">
    <source>
        <dbReference type="ARBA" id="ARBA00022989"/>
    </source>
</evidence>
<keyword evidence="5 6" id="KW-0472">Membrane</keyword>
<evidence type="ECO:0000256" key="2">
    <source>
        <dbReference type="ARBA" id="ARBA00007165"/>
    </source>
</evidence>
<dbReference type="PANTHER" id="PTHR23427">
    <property type="entry name" value="SURFEIT LOCUS PROTEIN"/>
    <property type="match status" value="1"/>
</dbReference>
<keyword evidence="9" id="KW-1185">Reference proteome</keyword>
<feature type="compositionally biased region" description="Pro residues" evidence="7">
    <location>
        <begin position="277"/>
        <end position="286"/>
    </location>
</feature>
<gene>
    <name evidence="8" type="ORF">RM844_02705</name>
</gene>
<dbReference type="PROSITE" id="PS50895">
    <property type="entry name" value="SURF1"/>
    <property type="match status" value="1"/>
</dbReference>
<dbReference type="EMBL" id="JAVREO010000001">
    <property type="protein sequence ID" value="MDT0265195.1"/>
    <property type="molecule type" value="Genomic_DNA"/>
</dbReference>
<comment type="caution">
    <text evidence="8">The sequence shown here is derived from an EMBL/GenBank/DDBJ whole genome shotgun (WGS) entry which is preliminary data.</text>
</comment>
<feature type="transmembrane region" description="Helical" evidence="6">
    <location>
        <begin position="12"/>
        <end position="32"/>
    </location>
</feature>
<evidence type="ECO:0000256" key="5">
    <source>
        <dbReference type="ARBA" id="ARBA00023136"/>
    </source>
</evidence>
<evidence type="ECO:0000256" key="7">
    <source>
        <dbReference type="SAM" id="MobiDB-lite"/>
    </source>
</evidence>
<dbReference type="Pfam" id="PF02104">
    <property type="entry name" value="SURF1"/>
    <property type="match status" value="1"/>
</dbReference>
<accession>A0ABU2JJN1</accession>
<feature type="transmembrane region" description="Helical" evidence="6">
    <location>
        <begin position="221"/>
        <end position="241"/>
    </location>
</feature>
<sequence>MYRFLLSRQWVILTLIALLLIPTMIWLGFWQLDRHEQRVARNDLISASLDADPVPMADLTGVDAGPADADRFRQVTATGSYAPEHEVLVRQRTNADEAMGYYVLTPLLPADGPAVLVNRGWIAAGQDPRQAPEVPAAPDGEVTVTGRLMRDETSANTGIRDRSGLPDGMTMLVNSEQRAADLGQPMLRGYLELVETTPPDPAEPALEPVPAPDHTGIGAHFAYAIQWWIFTAGVPIGWVLLLRRDVKDRRAAAAKAARPAKPASPGAAGSAAARPKPAGPAGPRPGSPEAAGTDSASPKTAAPEPEPTPEASKA</sequence>
<organism evidence="8 9">
    <name type="scientific">Streptomyces chisholmiae</name>
    <dbReference type="NCBI Taxonomy" id="3075540"/>
    <lineage>
        <taxon>Bacteria</taxon>
        <taxon>Bacillati</taxon>
        <taxon>Actinomycetota</taxon>
        <taxon>Actinomycetes</taxon>
        <taxon>Kitasatosporales</taxon>
        <taxon>Streptomycetaceae</taxon>
        <taxon>Streptomyces</taxon>
    </lineage>
</organism>
<comment type="similarity">
    <text evidence="2 6">Belongs to the SURF1 family.</text>
</comment>
<keyword evidence="6" id="KW-1003">Cell membrane</keyword>
<dbReference type="PANTHER" id="PTHR23427:SF2">
    <property type="entry name" value="SURFEIT LOCUS PROTEIN 1"/>
    <property type="match status" value="1"/>
</dbReference>
<dbReference type="InterPro" id="IPR045214">
    <property type="entry name" value="Surf1/Surf4"/>
</dbReference>
<dbReference type="RefSeq" id="WP_311664208.1">
    <property type="nucleotide sequence ID" value="NZ_JAVREO010000001.1"/>
</dbReference>
<name>A0ABU2JJN1_9ACTN</name>
<proteinExistence type="inferred from homology"/>